<feature type="region of interest" description="Disordered" evidence="1">
    <location>
        <begin position="49"/>
        <end position="73"/>
    </location>
</feature>
<evidence type="ECO:0000313" key="3">
    <source>
        <dbReference type="Proteomes" id="UP001372834"/>
    </source>
</evidence>
<feature type="compositionally biased region" description="Low complexity" evidence="1">
    <location>
        <begin position="125"/>
        <end position="136"/>
    </location>
</feature>
<evidence type="ECO:0000256" key="1">
    <source>
        <dbReference type="SAM" id="MobiDB-lite"/>
    </source>
</evidence>
<accession>A0AAN8PA28</accession>
<reference evidence="2 3" key="1">
    <citation type="submission" date="2023-10" db="EMBL/GenBank/DDBJ databases">
        <title>Genomes of two closely related lineages of the louse Polyplax serrata with different host specificities.</title>
        <authorList>
            <person name="Martinu J."/>
            <person name="Tarabai H."/>
            <person name="Stefka J."/>
            <person name="Hypsa V."/>
        </authorList>
    </citation>
    <scope>NUCLEOTIDE SEQUENCE [LARGE SCALE GENOMIC DNA]</scope>
    <source>
        <strain evidence="2">HR10_N</strain>
    </source>
</reference>
<organism evidence="2 3">
    <name type="scientific">Polyplax serrata</name>
    <name type="common">Common mouse louse</name>
    <dbReference type="NCBI Taxonomy" id="468196"/>
    <lineage>
        <taxon>Eukaryota</taxon>
        <taxon>Metazoa</taxon>
        <taxon>Ecdysozoa</taxon>
        <taxon>Arthropoda</taxon>
        <taxon>Hexapoda</taxon>
        <taxon>Insecta</taxon>
        <taxon>Pterygota</taxon>
        <taxon>Neoptera</taxon>
        <taxon>Paraneoptera</taxon>
        <taxon>Psocodea</taxon>
        <taxon>Troctomorpha</taxon>
        <taxon>Phthiraptera</taxon>
        <taxon>Anoplura</taxon>
        <taxon>Polyplacidae</taxon>
        <taxon>Polyplax</taxon>
    </lineage>
</organism>
<dbReference type="AlphaFoldDB" id="A0AAN8PA28"/>
<protein>
    <submittedName>
        <fullName evidence="2">Uncharacterized protein</fullName>
    </submittedName>
</protein>
<dbReference type="EMBL" id="JAWJWE010000003">
    <property type="protein sequence ID" value="KAK6639830.1"/>
    <property type="molecule type" value="Genomic_DNA"/>
</dbReference>
<gene>
    <name evidence="2" type="ORF">RUM43_008105</name>
</gene>
<name>A0AAN8PA28_POLSC</name>
<feature type="region of interest" description="Disordered" evidence="1">
    <location>
        <begin position="100"/>
        <end position="158"/>
    </location>
</feature>
<proteinExistence type="predicted"/>
<dbReference type="Proteomes" id="UP001372834">
    <property type="component" value="Unassembled WGS sequence"/>
</dbReference>
<comment type="caution">
    <text evidence="2">The sequence shown here is derived from an EMBL/GenBank/DDBJ whole genome shotgun (WGS) entry which is preliminary data.</text>
</comment>
<sequence>MLKCQPQHLNLLDCVARSSPDTRIPVSDAVNRKTIGNDGGFMARTTRNQRLKARRSGRRKDGRDSILRPSTTSHPPPFDYLSAIFRTLPYLLVNHPSYLSPAGRSDRHTDRGAVANPKGSDTRHTTLGGTSTTVHSRLTTVTEQSQSSNGTVTADTSHLIETENVNLTETEMSKLAAGPPLW</sequence>
<feature type="compositionally biased region" description="Basic residues" evidence="1">
    <location>
        <begin position="49"/>
        <end position="58"/>
    </location>
</feature>
<evidence type="ECO:0000313" key="2">
    <source>
        <dbReference type="EMBL" id="KAK6639830.1"/>
    </source>
</evidence>
<feature type="compositionally biased region" description="Polar residues" evidence="1">
    <location>
        <begin position="137"/>
        <end position="156"/>
    </location>
</feature>